<dbReference type="SMART" id="SM00184">
    <property type="entry name" value="RING"/>
    <property type="match status" value="1"/>
</dbReference>
<evidence type="ECO:0000313" key="8">
    <source>
        <dbReference type="Proteomes" id="UP000070089"/>
    </source>
</evidence>
<dbReference type="PROSITE" id="PS50089">
    <property type="entry name" value="ZF_RING_2"/>
    <property type="match status" value="1"/>
</dbReference>
<dbReference type="AlphaFoldDB" id="A0A132NQ61"/>
<dbReference type="GO" id="GO:0006301">
    <property type="term" value="P:DNA damage tolerance"/>
    <property type="evidence" value="ECO:0007669"/>
    <property type="project" value="InterPro"/>
</dbReference>
<evidence type="ECO:0000256" key="1">
    <source>
        <dbReference type="ARBA" id="ARBA00022723"/>
    </source>
</evidence>
<keyword evidence="2 4" id="KW-0863">Zinc-finger</keyword>
<dbReference type="VEuPathDB" id="GiardiaDB:QR46_3835"/>
<dbReference type="InterPro" id="IPR013083">
    <property type="entry name" value="Znf_RING/FYVE/PHD"/>
</dbReference>
<dbReference type="GO" id="GO:0061630">
    <property type="term" value="F:ubiquitin protein ligase activity"/>
    <property type="evidence" value="ECO:0007669"/>
    <property type="project" value="InterPro"/>
</dbReference>
<dbReference type="GO" id="GO:0008270">
    <property type="term" value="F:zinc ion binding"/>
    <property type="evidence" value="ECO:0007669"/>
    <property type="project" value="UniProtKB-KW"/>
</dbReference>
<sequence length="312" mass="35118">MTNAISSLGVFVLKKRRRFYLFNHMEITVSPGCGFPEKTRLAREMDARRRWMEERALVQSGITSGNPELADSIMEIRNLSASTSLSSSLALSKLQQSSVSASNAAIEEHLTCAICYGIFSHPVALTCGHVFCESCVQAVYEGQPEKYKLHCPLCRKQCDKLSRVFVLDSVAESVRLTRSALRDNEGTKVHTEEDVELPSQVAIDILLKRISIATDAMEKCSRQVHGFNRLTQSYYSSMRKIDDKINQLKEQKELMTVEYKKTSANLERIIEKEKVLRGLIENLESELRLKQIMIGKGSPTNDGKHQVLSDGN</sequence>
<evidence type="ECO:0000256" key="4">
    <source>
        <dbReference type="PROSITE-ProRule" id="PRU00175"/>
    </source>
</evidence>
<keyword evidence="5" id="KW-0175">Coiled coil</keyword>
<accession>A0A132NQ61</accession>
<evidence type="ECO:0000313" key="7">
    <source>
        <dbReference type="EMBL" id="KWX12178.1"/>
    </source>
</evidence>
<keyword evidence="1" id="KW-0479">Metal-binding</keyword>
<gene>
    <name evidence="7" type="ORF">QR46_3835</name>
</gene>
<dbReference type="GO" id="GO:0003697">
    <property type="term" value="F:single-stranded DNA binding"/>
    <property type="evidence" value="ECO:0007669"/>
    <property type="project" value="InterPro"/>
</dbReference>
<dbReference type="Proteomes" id="UP000070089">
    <property type="component" value="Unassembled WGS sequence"/>
</dbReference>
<dbReference type="GO" id="GO:0006513">
    <property type="term" value="P:protein monoubiquitination"/>
    <property type="evidence" value="ECO:0007669"/>
    <property type="project" value="InterPro"/>
</dbReference>
<evidence type="ECO:0000256" key="5">
    <source>
        <dbReference type="SAM" id="Coils"/>
    </source>
</evidence>
<dbReference type="SUPFAM" id="SSF57850">
    <property type="entry name" value="RING/U-box"/>
    <property type="match status" value="1"/>
</dbReference>
<comment type="caution">
    <text evidence="7">The sequence shown here is derived from an EMBL/GenBank/DDBJ whole genome shotgun (WGS) entry which is preliminary data.</text>
</comment>
<dbReference type="OrthoDB" id="654191at2759"/>
<dbReference type="PANTHER" id="PTHR14134:SF3">
    <property type="entry name" value="RING-CH-TYPE DOMAIN-CONTAINING PROTEIN"/>
    <property type="match status" value="1"/>
</dbReference>
<evidence type="ECO:0000256" key="3">
    <source>
        <dbReference type="ARBA" id="ARBA00022833"/>
    </source>
</evidence>
<name>A0A132NQ61_GIAIN</name>
<dbReference type="InterPro" id="IPR017907">
    <property type="entry name" value="Znf_RING_CS"/>
</dbReference>
<keyword evidence="3" id="KW-0862">Zinc</keyword>
<evidence type="ECO:0000259" key="6">
    <source>
        <dbReference type="PROSITE" id="PS50089"/>
    </source>
</evidence>
<dbReference type="Pfam" id="PF13445">
    <property type="entry name" value="zf-RING_UBOX"/>
    <property type="match status" value="1"/>
</dbReference>
<reference evidence="7 8" key="1">
    <citation type="journal article" date="2015" name="Mol. Biochem. Parasitol.">
        <title>Identification of polymorphic genes for use in assemblage B genotyping assays through comparative genomics of multiple assemblage B Giardia duodenalis isolates.</title>
        <authorList>
            <person name="Wielinga C."/>
            <person name="Thompson R.C."/>
            <person name="Monis P."/>
            <person name="Ryan U."/>
        </authorList>
    </citation>
    <scope>NUCLEOTIDE SEQUENCE [LARGE SCALE GENOMIC DNA]</scope>
    <source>
        <strain evidence="7 8">BAH15c1</strain>
    </source>
</reference>
<dbReference type="InterPro" id="IPR039577">
    <property type="entry name" value="Rad18"/>
</dbReference>
<dbReference type="EMBL" id="JXTI01000131">
    <property type="protein sequence ID" value="KWX12178.1"/>
    <property type="molecule type" value="Genomic_DNA"/>
</dbReference>
<evidence type="ECO:0000256" key="2">
    <source>
        <dbReference type="ARBA" id="ARBA00022771"/>
    </source>
</evidence>
<dbReference type="Gene3D" id="3.30.40.10">
    <property type="entry name" value="Zinc/RING finger domain, C3HC4 (zinc finger)"/>
    <property type="match status" value="1"/>
</dbReference>
<dbReference type="InterPro" id="IPR001841">
    <property type="entry name" value="Znf_RING"/>
</dbReference>
<feature type="coiled-coil region" evidence="5">
    <location>
        <begin position="238"/>
        <end position="286"/>
    </location>
</feature>
<feature type="domain" description="RING-type" evidence="6">
    <location>
        <begin position="112"/>
        <end position="155"/>
    </location>
</feature>
<dbReference type="PANTHER" id="PTHR14134">
    <property type="entry name" value="E3 UBIQUITIN-PROTEIN LIGASE RAD18"/>
    <property type="match status" value="1"/>
</dbReference>
<dbReference type="InterPro" id="IPR027370">
    <property type="entry name" value="Znf-RING_euk"/>
</dbReference>
<proteinExistence type="predicted"/>
<organism evidence="7 8">
    <name type="scientific">Giardia duodenalis assemblage B</name>
    <dbReference type="NCBI Taxonomy" id="1394984"/>
    <lineage>
        <taxon>Eukaryota</taxon>
        <taxon>Metamonada</taxon>
        <taxon>Diplomonadida</taxon>
        <taxon>Hexamitidae</taxon>
        <taxon>Giardiinae</taxon>
        <taxon>Giardia</taxon>
    </lineage>
</organism>
<dbReference type="PROSITE" id="PS00518">
    <property type="entry name" value="ZF_RING_1"/>
    <property type="match status" value="1"/>
</dbReference>
<protein>
    <recommendedName>
        <fullName evidence="6">RING-type domain-containing protein</fullName>
    </recommendedName>
</protein>